<dbReference type="Pfam" id="PF13476">
    <property type="entry name" value="AAA_23"/>
    <property type="match status" value="1"/>
</dbReference>
<comment type="caution">
    <text evidence="3">The sequence shown here is derived from an EMBL/GenBank/DDBJ whole genome shotgun (WGS) entry which is preliminary data.</text>
</comment>
<evidence type="ECO:0000313" key="3">
    <source>
        <dbReference type="EMBL" id="PNU18659.1"/>
    </source>
</evidence>
<keyword evidence="1" id="KW-0175">Coiled coil</keyword>
<dbReference type="GO" id="GO:0006302">
    <property type="term" value="P:double-strand break repair"/>
    <property type="evidence" value="ECO:0007669"/>
    <property type="project" value="InterPro"/>
</dbReference>
<dbReference type="GO" id="GO:0016887">
    <property type="term" value="F:ATP hydrolysis activity"/>
    <property type="evidence" value="ECO:0007669"/>
    <property type="project" value="InterPro"/>
</dbReference>
<dbReference type="Gene3D" id="3.40.50.300">
    <property type="entry name" value="P-loop containing nucleotide triphosphate hydrolases"/>
    <property type="match status" value="2"/>
</dbReference>
<evidence type="ECO:0000256" key="1">
    <source>
        <dbReference type="SAM" id="Coils"/>
    </source>
</evidence>
<name>A0A2K2H5Y9_9BACT</name>
<gene>
    <name evidence="3" type="ORF">C2E25_16560</name>
</gene>
<dbReference type="AlphaFoldDB" id="A0A2K2H5Y9"/>
<evidence type="ECO:0000259" key="2">
    <source>
        <dbReference type="Pfam" id="PF13476"/>
    </source>
</evidence>
<dbReference type="PANTHER" id="PTHR32114:SF2">
    <property type="entry name" value="ABC TRANSPORTER ABCH.3"/>
    <property type="match status" value="1"/>
</dbReference>
<organism evidence="3 4">
    <name type="scientific">Geothermobacter hydrogeniphilus</name>
    <dbReference type="NCBI Taxonomy" id="1969733"/>
    <lineage>
        <taxon>Bacteria</taxon>
        <taxon>Pseudomonadati</taxon>
        <taxon>Thermodesulfobacteriota</taxon>
        <taxon>Desulfuromonadia</taxon>
        <taxon>Desulfuromonadales</taxon>
        <taxon>Geothermobacteraceae</taxon>
        <taxon>Geothermobacter</taxon>
    </lineage>
</organism>
<sequence>MLENKKTDRKENPVKIQKITIQNFRQFFGQHSLEFSTDEVKGITVIHGENGSGKTSLLNAFKWCFYGHADFDTGLDNILNEQAIVKSSDGEDIELSIKIDFEHEGSDYTASRVQRFIKTTGLKVDSIGGSVFKLRWIDQNGSCQESTNADTQMNQILPEKMHSYFFFNGERIEKLANASSSGQIREAIKTLMGLQIVERAGIHLEKYVIKEFKKELKKQSPGKLQEVIDRETKLQEEIDSLKERMYVTKDNKKFFKDEISKISSRLAMIKDVAALQDERKFIENRLDTIKKSKDSLSASIKDLISTKGFLPFFTETAATVGALLEEKRKRGELPYKIKQQFIDDLLSNGKCICGTCLNKGEENYSNVEKYRLQASSKGLEEAFITTAGAIKQVDRSKSDLFRAIKDNIKQGVDLESERDKLSGRLDVISKKLQESEVESVPGLENKRKEIEEKLDKAQKELGKLEFELETKTQEHKEAKRAREEITDVSQQYEKISKRLSNAEECARVAKALHVALSNQTREKLSKRVDKTFKDIIRKPYWAEIDQDYTLQIYREIEGHGKQLVPEKSTAESQITSLSFISSIVNLAKEQQNQDSDFIKGGVFPIIMDSPFGSIDDEYRALIARYIPMLADQVIVFASSSQWRGPVSKECAPRLGKEYSLIYHCKEVDEGRESYYVRPGADFEFSEIEEGYHG</sequence>
<dbReference type="PANTHER" id="PTHR32114">
    <property type="entry name" value="ABC TRANSPORTER ABCH.3"/>
    <property type="match status" value="1"/>
</dbReference>
<feature type="domain" description="Rad50/SbcC-type AAA" evidence="2">
    <location>
        <begin position="18"/>
        <end position="243"/>
    </location>
</feature>
<reference evidence="3 4" key="1">
    <citation type="journal article" date="2018" name="Genome Announc.">
        <title>Genome Sequence of Geothermobacter sp. HR-1 Iron Reducer from the Loihi Seamount.</title>
        <authorList>
            <person name="Smith H."/>
            <person name="Abuyen K."/>
            <person name="Tremblay J."/>
            <person name="Savalia P."/>
            <person name="Perez-Rodriguez I."/>
            <person name="Emerson D."/>
            <person name="Tully B."/>
            <person name="Amend J."/>
        </authorList>
    </citation>
    <scope>NUCLEOTIDE SEQUENCE [LARGE SCALE GENOMIC DNA]</scope>
    <source>
        <strain evidence="3 4">HR-1</strain>
    </source>
</reference>
<dbReference type="SUPFAM" id="SSF52540">
    <property type="entry name" value="P-loop containing nucleoside triphosphate hydrolases"/>
    <property type="match status" value="1"/>
</dbReference>
<dbReference type="InterPro" id="IPR027417">
    <property type="entry name" value="P-loop_NTPase"/>
</dbReference>
<dbReference type="EMBL" id="PPFX01000058">
    <property type="protein sequence ID" value="PNU18659.1"/>
    <property type="molecule type" value="Genomic_DNA"/>
</dbReference>
<proteinExistence type="predicted"/>
<feature type="coiled-coil region" evidence="1">
    <location>
        <begin position="440"/>
        <end position="498"/>
    </location>
</feature>
<evidence type="ECO:0000313" key="4">
    <source>
        <dbReference type="Proteomes" id="UP000236340"/>
    </source>
</evidence>
<dbReference type="InterPro" id="IPR038729">
    <property type="entry name" value="Rad50/SbcC_AAA"/>
</dbReference>
<dbReference type="Proteomes" id="UP000236340">
    <property type="component" value="Unassembled WGS sequence"/>
</dbReference>
<protein>
    <recommendedName>
        <fullName evidence="2">Rad50/SbcC-type AAA domain-containing protein</fullName>
    </recommendedName>
</protein>
<accession>A0A2K2H5Y9</accession>